<sequence length="175" mass="19411">MSEARGAAAAVFRLIDEGNDPGINEADVWKDDTESIYNINGDIEFDNIDFIYPSRKEAPVLHNLSLIACAGQTTALVGSSGCGKSTCMSLLLRYYEPSSGRITIDGRSITDYNVKQLRENIGAILFDMNIYENIRFGKLNATQEEIEQAAREANAHHFIMQLPDKYETLVGERGV</sequence>
<dbReference type="PANTHER" id="PTHR24222">
    <property type="entry name" value="ABC TRANSPORTER B FAMILY"/>
    <property type="match status" value="1"/>
</dbReference>
<gene>
    <name evidence="6" type="ORF">JBS370_LOCUS30499</name>
</gene>
<protein>
    <recommendedName>
        <fullName evidence="5">ABC transporter domain-containing protein</fullName>
    </recommendedName>
</protein>
<keyword evidence="4" id="KW-0472">Membrane</keyword>
<dbReference type="Pfam" id="PF00005">
    <property type="entry name" value="ABC_tran"/>
    <property type="match status" value="1"/>
</dbReference>
<dbReference type="Gene3D" id="3.40.50.300">
    <property type="entry name" value="P-loop containing nucleotide triphosphate hydrolases"/>
    <property type="match status" value="1"/>
</dbReference>
<evidence type="ECO:0000313" key="7">
    <source>
        <dbReference type="Proteomes" id="UP000663836"/>
    </source>
</evidence>
<dbReference type="AlphaFoldDB" id="A0A819TF93"/>
<evidence type="ECO:0000256" key="4">
    <source>
        <dbReference type="ARBA" id="ARBA00023136"/>
    </source>
</evidence>
<dbReference type="PANTHER" id="PTHR24222:SF76">
    <property type="entry name" value="MYCOBACTIN IMPORT ATP-BINDING_PERMEASE PROTEIN IRTB"/>
    <property type="match status" value="1"/>
</dbReference>
<evidence type="ECO:0000256" key="2">
    <source>
        <dbReference type="ARBA" id="ARBA00022692"/>
    </source>
</evidence>
<dbReference type="InterPro" id="IPR027417">
    <property type="entry name" value="P-loop_NTPase"/>
</dbReference>
<proteinExistence type="predicted"/>
<dbReference type="GO" id="GO:0042626">
    <property type="term" value="F:ATPase-coupled transmembrane transporter activity"/>
    <property type="evidence" value="ECO:0007669"/>
    <property type="project" value="TreeGrafter"/>
</dbReference>
<dbReference type="InterPro" id="IPR039421">
    <property type="entry name" value="Type_1_exporter"/>
</dbReference>
<comment type="subcellular location">
    <subcellularLocation>
        <location evidence="1">Membrane</location>
        <topology evidence="1">Multi-pass membrane protein</topology>
    </subcellularLocation>
</comment>
<feature type="non-terminal residue" evidence="6">
    <location>
        <position position="175"/>
    </location>
</feature>
<organism evidence="6 7">
    <name type="scientific">Rotaria sordida</name>
    <dbReference type="NCBI Taxonomy" id="392033"/>
    <lineage>
        <taxon>Eukaryota</taxon>
        <taxon>Metazoa</taxon>
        <taxon>Spiralia</taxon>
        <taxon>Gnathifera</taxon>
        <taxon>Rotifera</taxon>
        <taxon>Eurotatoria</taxon>
        <taxon>Bdelloidea</taxon>
        <taxon>Philodinida</taxon>
        <taxon>Philodinidae</taxon>
        <taxon>Rotaria</taxon>
    </lineage>
</organism>
<dbReference type="InterPro" id="IPR003439">
    <property type="entry name" value="ABC_transporter-like_ATP-bd"/>
</dbReference>
<keyword evidence="3" id="KW-1133">Transmembrane helix</keyword>
<dbReference type="EMBL" id="CAJOBD010007065">
    <property type="protein sequence ID" value="CAF4077362.1"/>
    <property type="molecule type" value="Genomic_DNA"/>
</dbReference>
<dbReference type="GO" id="GO:0016887">
    <property type="term" value="F:ATP hydrolysis activity"/>
    <property type="evidence" value="ECO:0007669"/>
    <property type="project" value="InterPro"/>
</dbReference>
<dbReference type="SUPFAM" id="SSF52540">
    <property type="entry name" value="P-loop containing nucleoside triphosphate hydrolases"/>
    <property type="match status" value="1"/>
</dbReference>
<evidence type="ECO:0000313" key="6">
    <source>
        <dbReference type="EMBL" id="CAF4077362.1"/>
    </source>
</evidence>
<evidence type="ECO:0000256" key="1">
    <source>
        <dbReference type="ARBA" id="ARBA00004141"/>
    </source>
</evidence>
<dbReference type="GO" id="GO:0005886">
    <property type="term" value="C:plasma membrane"/>
    <property type="evidence" value="ECO:0007669"/>
    <property type="project" value="TreeGrafter"/>
</dbReference>
<dbReference type="Gene3D" id="1.20.1560.10">
    <property type="entry name" value="ABC transporter type 1, transmembrane domain"/>
    <property type="match status" value="1"/>
</dbReference>
<dbReference type="Proteomes" id="UP000663836">
    <property type="component" value="Unassembled WGS sequence"/>
</dbReference>
<keyword evidence="2" id="KW-0812">Transmembrane</keyword>
<dbReference type="InterPro" id="IPR036640">
    <property type="entry name" value="ABC1_TM_sf"/>
</dbReference>
<comment type="caution">
    <text evidence="6">The sequence shown here is derived from an EMBL/GenBank/DDBJ whole genome shotgun (WGS) entry which is preliminary data.</text>
</comment>
<name>A0A819TF93_9BILA</name>
<dbReference type="GO" id="GO:0005524">
    <property type="term" value="F:ATP binding"/>
    <property type="evidence" value="ECO:0007669"/>
    <property type="project" value="InterPro"/>
</dbReference>
<evidence type="ECO:0000256" key="3">
    <source>
        <dbReference type="ARBA" id="ARBA00022989"/>
    </source>
</evidence>
<reference evidence="6" key="1">
    <citation type="submission" date="2021-02" db="EMBL/GenBank/DDBJ databases">
        <authorList>
            <person name="Nowell W R."/>
        </authorList>
    </citation>
    <scope>NUCLEOTIDE SEQUENCE</scope>
</reference>
<feature type="domain" description="ABC transporter" evidence="5">
    <location>
        <begin position="61"/>
        <end position="163"/>
    </location>
</feature>
<accession>A0A819TF93</accession>
<evidence type="ECO:0000259" key="5">
    <source>
        <dbReference type="Pfam" id="PF00005"/>
    </source>
</evidence>